<proteinExistence type="predicted"/>
<feature type="signal peptide" evidence="2">
    <location>
        <begin position="1"/>
        <end position="17"/>
    </location>
</feature>
<dbReference type="Proteomes" id="UP000249061">
    <property type="component" value="Unassembled WGS sequence"/>
</dbReference>
<feature type="chain" id="PRO_5015867407" evidence="2">
    <location>
        <begin position="18"/>
        <end position="84"/>
    </location>
</feature>
<sequence length="84" mass="8954">MRLILVLMVFGSSFASAQRCLPRNMCASNGMSCKPGPCCPGTTCDGLGICRAPEKEWSTGRNPNEPGPDDPPRKKVAEEKTAGK</sequence>
<evidence type="ECO:0000313" key="3">
    <source>
        <dbReference type="EMBL" id="PZR15497.1"/>
    </source>
</evidence>
<accession>A0A2W5TNU0</accession>
<keyword evidence="2" id="KW-0732">Signal</keyword>
<protein>
    <submittedName>
        <fullName evidence="3">Uncharacterized protein</fullName>
    </submittedName>
</protein>
<evidence type="ECO:0000256" key="1">
    <source>
        <dbReference type="SAM" id="MobiDB-lite"/>
    </source>
</evidence>
<organism evidence="3 4">
    <name type="scientific">Archangium gephyra</name>
    <dbReference type="NCBI Taxonomy" id="48"/>
    <lineage>
        <taxon>Bacteria</taxon>
        <taxon>Pseudomonadati</taxon>
        <taxon>Myxococcota</taxon>
        <taxon>Myxococcia</taxon>
        <taxon>Myxococcales</taxon>
        <taxon>Cystobacterineae</taxon>
        <taxon>Archangiaceae</taxon>
        <taxon>Archangium</taxon>
    </lineage>
</organism>
<gene>
    <name evidence="3" type="ORF">DI536_08595</name>
</gene>
<evidence type="ECO:0000256" key="2">
    <source>
        <dbReference type="SAM" id="SignalP"/>
    </source>
</evidence>
<reference evidence="3 4" key="1">
    <citation type="submission" date="2017-08" db="EMBL/GenBank/DDBJ databases">
        <title>Infants hospitalized years apart are colonized by the same room-sourced microbial strains.</title>
        <authorList>
            <person name="Brooks B."/>
            <person name="Olm M.R."/>
            <person name="Firek B.A."/>
            <person name="Baker R."/>
            <person name="Thomas B.C."/>
            <person name="Morowitz M.J."/>
            <person name="Banfield J.F."/>
        </authorList>
    </citation>
    <scope>NUCLEOTIDE SEQUENCE [LARGE SCALE GENOMIC DNA]</scope>
    <source>
        <strain evidence="3">S2_003_000_R2_14</strain>
    </source>
</reference>
<dbReference type="AlphaFoldDB" id="A0A2W5TNU0"/>
<feature type="compositionally biased region" description="Basic and acidic residues" evidence="1">
    <location>
        <begin position="70"/>
        <end position="84"/>
    </location>
</feature>
<name>A0A2W5TNU0_9BACT</name>
<dbReference type="EMBL" id="QFQP01000005">
    <property type="protein sequence ID" value="PZR15497.1"/>
    <property type="molecule type" value="Genomic_DNA"/>
</dbReference>
<feature type="region of interest" description="Disordered" evidence="1">
    <location>
        <begin position="55"/>
        <end position="84"/>
    </location>
</feature>
<comment type="caution">
    <text evidence="3">The sequence shown here is derived from an EMBL/GenBank/DDBJ whole genome shotgun (WGS) entry which is preliminary data.</text>
</comment>
<evidence type="ECO:0000313" key="4">
    <source>
        <dbReference type="Proteomes" id="UP000249061"/>
    </source>
</evidence>